<dbReference type="Proteomes" id="UP000095287">
    <property type="component" value="Unplaced"/>
</dbReference>
<reference evidence="2" key="1">
    <citation type="submission" date="2016-11" db="UniProtKB">
        <authorList>
            <consortium name="WormBaseParasite"/>
        </authorList>
    </citation>
    <scope>IDENTIFICATION</scope>
</reference>
<keyword evidence="1" id="KW-1185">Reference proteome</keyword>
<proteinExistence type="predicted"/>
<protein>
    <submittedName>
        <fullName evidence="2">Uncharacterized protein</fullName>
    </submittedName>
</protein>
<accession>A0A1I8AQ94</accession>
<organism evidence="1 2">
    <name type="scientific">Steinernema glaseri</name>
    <dbReference type="NCBI Taxonomy" id="37863"/>
    <lineage>
        <taxon>Eukaryota</taxon>
        <taxon>Metazoa</taxon>
        <taxon>Ecdysozoa</taxon>
        <taxon>Nematoda</taxon>
        <taxon>Chromadorea</taxon>
        <taxon>Rhabditida</taxon>
        <taxon>Tylenchina</taxon>
        <taxon>Panagrolaimomorpha</taxon>
        <taxon>Strongyloidoidea</taxon>
        <taxon>Steinernematidae</taxon>
        <taxon>Steinernema</taxon>
    </lineage>
</organism>
<dbReference type="AlphaFoldDB" id="A0A1I8AQ94"/>
<evidence type="ECO:0000313" key="2">
    <source>
        <dbReference type="WBParaSite" id="L893_g7770.t1"/>
    </source>
</evidence>
<sequence>MTPALCSAARFSAGVRSLVGSREGGGGGDGVVATVDASTASPGRSIDQPDAHTCHRRPSVDDTFLLFQRPSSSRYGYLSYEGCAPPPLPPPMIDVEAVGFLFVRHCANDDRRKSAGARRCENQQRDWFGGDGECDDHGAKGFEGSSLMKTSLPGCDFWVQEA</sequence>
<name>A0A1I8AQ94_9BILA</name>
<dbReference type="WBParaSite" id="L893_g7770.t1">
    <property type="protein sequence ID" value="L893_g7770.t1"/>
    <property type="gene ID" value="L893_g7770"/>
</dbReference>
<evidence type="ECO:0000313" key="1">
    <source>
        <dbReference type="Proteomes" id="UP000095287"/>
    </source>
</evidence>